<dbReference type="OrthoDB" id="10068793at2759"/>
<accession>A0A0D0BPV8</accession>
<dbReference type="HOGENOM" id="CLU_010457_2_0_1"/>
<dbReference type="PANTHER" id="PTHR31005:SF8">
    <property type="entry name" value="DUF4139 DOMAIN-CONTAINING PROTEIN"/>
    <property type="match status" value="1"/>
</dbReference>
<dbReference type="InterPro" id="IPR037291">
    <property type="entry name" value="DUF4139"/>
</dbReference>
<dbReference type="Pfam" id="PF13598">
    <property type="entry name" value="DUF4139"/>
    <property type="match status" value="1"/>
</dbReference>
<feature type="region of interest" description="Disordered" evidence="1">
    <location>
        <begin position="234"/>
        <end position="276"/>
    </location>
</feature>
<feature type="compositionally biased region" description="Low complexity" evidence="1">
    <location>
        <begin position="244"/>
        <end position="258"/>
    </location>
</feature>
<dbReference type="AlphaFoldDB" id="A0A0D0BPV8"/>
<evidence type="ECO:0000256" key="1">
    <source>
        <dbReference type="SAM" id="MobiDB-lite"/>
    </source>
</evidence>
<evidence type="ECO:0000313" key="5">
    <source>
        <dbReference type="Proteomes" id="UP000053593"/>
    </source>
</evidence>
<dbReference type="Pfam" id="PF13600">
    <property type="entry name" value="DUF4140"/>
    <property type="match status" value="1"/>
</dbReference>
<evidence type="ECO:0000259" key="2">
    <source>
        <dbReference type="Pfam" id="PF13598"/>
    </source>
</evidence>
<dbReference type="InterPro" id="IPR011935">
    <property type="entry name" value="CHP02231"/>
</dbReference>
<sequence>MYATIHVFAPHYSTKSITIFKPSNLAEVIRSFTVELKPGRTQVEIVGLSSKLDADSVIVTGVESRANNPLRLDDVVASIARTDPVVPEIQQPGTSFEAWTSLPKSVIPERVASFLSSPGETGRKGLEVAKVGVSESERAGNSGKEVRKIELKLTYIVPNVWWEPIYELHAHTMSDTGELSTDMTLHVRARISQSTGEDWASAPLKPSTTSLADRNVSSIPSLTRVTLIPSLEMPTPPSIPPISAPTTNTVTTQPTTRSPKPPSSPAVQLSASTPVFGQPGKLGSGYKALPKVSIPISGGFSAYASDKAASFAPPAGSVNVFRSMSTSLSDAKPSPTTESTSHGLPSTSSSFFHPSPASKTVSTGGQSASVLEPDVTAKFRGQKISFPPPVLPQLLAPAIPASAAAATPSVLSSSVVAPIQTSATSTPSSVLYSVGTPVDILSDGLKHNVRIAELQFGDADVTIDHVVVPRKDSTVFRQCRITNSSEYHLLPGPVSVIINDTLVARTNIKRVNPNDTFICTLGSDSNVSLTYSRSSRTVTPSSGSPKATVYTNTISLVNRNSFDLRRVNVRDAVPIWQPSNKADEDRFRVVLRKPAELDAAAVNEAGAKNEEGQERKNVRVAWEDRANGLFAWTVDVPGGETERLELKWEVEAGQCGDGGDSCQWKGLLTSLS</sequence>
<protein>
    <recommendedName>
        <fullName evidence="6">DUF4139 domain-containing protein</fullName>
    </recommendedName>
</protein>
<evidence type="ECO:0000259" key="3">
    <source>
        <dbReference type="Pfam" id="PF13600"/>
    </source>
</evidence>
<reference evidence="4 5" key="1">
    <citation type="submission" date="2014-04" db="EMBL/GenBank/DDBJ databases">
        <title>Evolutionary Origins and Diversification of the Mycorrhizal Mutualists.</title>
        <authorList>
            <consortium name="DOE Joint Genome Institute"/>
            <consortium name="Mycorrhizal Genomics Consortium"/>
            <person name="Kohler A."/>
            <person name="Kuo A."/>
            <person name="Nagy L.G."/>
            <person name="Floudas D."/>
            <person name="Copeland A."/>
            <person name="Barry K.W."/>
            <person name="Cichocki N."/>
            <person name="Veneault-Fourrey C."/>
            <person name="LaButti K."/>
            <person name="Lindquist E.A."/>
            <person name="Lipzen A."/>
            <person name="Lundell T."/>
            <person name="Morin E."/>
            <person name="Murat C."/>
            <person name="Riley R."/>
            <person name="Ohm R."/>
            <person name="Sun H."/>
            <person name="Tunlid A."/>
            <person name="Henrissat B."/>
            <person name="Grigoriev I.V."/>
            <person name="Hibbett D.S."/>
            <person name="Martin F."/>
        </authorList>
    </citation>
    <scope>NUCLEOTIDE SEQUENCE [LARGE SCALE GENOMIC DNA]</scope>
    <source>
        <strain evidence="4 5">FD-317 M1</strain>
    </source>
</reference>
<feature type="domain" description="DUF4140" evidence="3">
    <location>
        <begin position="23"/>
        <end position="78"/>
    </location>
</feature>
<feature type="region of interest" description="Disordered" evidence="1">
    <location>
        <begin position="327"/>
        <end position="367"/>
    </location>
</feature>
<dbReference type="InterPro" id="IPR025554">
    <property type="entry name" value="DUF4140"/>
</dbReference>
<organism evidence="4 5">
    <name type="scientific">Collybiopsis luxurians FD-317 M1</name>
    <dbReference type="NCBI Taxonomy" id="944289"/>
    <lineage>
        <taxon>Eukaryota</taxon>
        <taxon>Fungi</taxon>
        <taxon>Dikarya</taxon>
        <taxon>Basidiomycota</taxon>
        <taxon>Agaricomycotina</taxon>
        <taxon>Agaricomycetes</taxon>
        <taxon>Agaricomycetidae</taxon>
        <taxon>Agaricales</taxon>
        <taxon>Marasmiineae</taxon>
        <taxon>Omphalotaceae</taxon>
        <taxon>Collybiopsis</taxon>
        <taxon>Collybiopsis luxurians</taxon>
    </lineage>
</organism>
<keyword evidence="5" id="KW-1185">Reference proteome</keyword>
<feature type="domain" description="DUF4139" evidence="2">
    <location>
        <begin position="151"/>
        <end position="652"/>
    </location>
</feature>
<evidence type="ECO:0008006" key="6">
    <source>
        <dbReference type="Google" id="ProtNLM"/>
    </source>
</evidence>
<dbReference type="EMBL" id="KN834859">
    <property type="protein sequence ID" value="KIK51639.1"/>
    <property type="molecule type" value="Genomic_DNA"/>
</dbReference>
<dbReference type="PANTHER" id="PTHR31005">
    <property type="entry name" value="DUF4139 DOMAIN-CONTAINING PROTEIN"/>
    <property type="match status" value="1"/>
</dbReference>
<gene>
    <name evidence="4" type="ORF">GYMLUDRAFT_265767</name>
</gene>
<dbReference type="Proteomes" id="UP000053593">
    <property type="component" value="Unassembled WGS sequence"/>
</dbReference>
<name>A0A0D0BPV8_9AGAR</name>
<feature type="compositionally biased region" description="Polar residues" evidence="1">
    <location>
        <begin position="327"/>
        <end position="338"/>
    </location>
</feature>
<feature type="compositionally biased region" description="Pro residues" evidence="1">
    <location>
        <begin position="234"/>
        <end position="243"/>
    </location>
</feature>
<feature type="compositionally biased region" description="Polar residues" evidence="1">
    <location>
        <begin position="266"/>
        <end position="275"/>
    </location>
</feature>
<evidence type="ECO:0000313" key="4">
    <source>
        <dbReference type="EMBL" id="KIK51639.1"/>
    </source>
</evidence>
<proteinExistence type="predicted"/>
<feature type="compositionally biased region" description="Low complexity" evidence="1">
    <location>
        <begin position="339"/>
        <end position="358"/>
    </location>
</feature>